<sequence length="524" mass="60967">MVDQYIFSGSLPENASTYVTREADTQLYEGLKAGKFCYVLNSRQSGKSSLRVRTMQRLRLEGVECAAIDLSAGGIQNVPPEQWYADLIDTLVDSFGLDLDFGDWWEANQLNSLVTRFRKFLEEILLVEVQESIVIFIDEIDSVLSLNFPTDDFFALIRACYNKRVDNPEYNRLTFCLLGVASPSNLIEDKQRTPFNIGKAISLKGFQLHEAEPLKKGLQRKFNNPQAVMQEILQWTGGQPFLTQKLCQFMVEESEQDNPRSVEQVVRSRIIESWESQDEPEHLRTIQARILRDEQRAGYLLELYQQVRLAEERSQVIADDTLEQSELQLSGLIVRQNNKLRIYNPIYKEVFEEDWIENQLNNLRPYSKSFRFWVASDGNDESRLLRGKALQDALEWSKGKSLNYEDRQFLAASQAKEREEKIAAKEKEAELERERKDREAAEKRNQVLVKANKKAYQQIRRDRDLILFLIMVIIAAVVGSTLIIPRIINYLTTNQAEREYDKYNECLKKARSEDQQAFCHYDHR</sequence>
<dbReference type="EMBL" id="JAECZB010000087">
    <property type="protein sequence ID" value="MBH8554985.1"/>
    <property type="molecule type" value="Genomic_DNA"/>
</dbReference>
<evidence type="ECO:0000256" key="2">
    <source>
        <dbReference type="SAM" id="Phobius"/>
    </source>
</evidence>
<dbReference type="AlphaFoldDB" id="A0A8J7HM39"/>
<evidence type="ECO:0000313" key="4">
    <source>
        <dbReference type="Proteomes" id="UP000599391"/>
    </source>
</evidence>
<dbReference type="SUPFAM" id="SSF52540">
    <property type="entry name" value="P-loop containing nucleoside triphosphate hydrolases"/>
    <property type="match status" value="1"/>
</dbReference>
<keyword evidence="2" id="KW-0472">Membrane</keyword>
<dbReference type="Pfam" id="PF14516">
    <property type="entry name" value="AAA_35"/>
    <property type="match status" value="1"/>
</dbReference>
<proteinExistence type="predicted"/>
<evidence type="ECO:0000256" key="1">
    <source>
        <dbReference type="SAM" id="Coils"/>
    </source>
</evidence>
<keyword evidence="2" id="KW-1133">Transmembrane helix</keyword>
<reference evidence="3 4" key="1">
    <citation type="journal article" date="2021" name="Int. J. Syst. Evol. Microbiol.">
        <title>Amazonocrinis nigriterrae gen. nov., sp. nov., Atlanticothrix silvestris gen. nov., sp. nov. and Dendronalium phyllosphericum gen. nov., sp. nov., nostocacean cyanobacteria from Brazilian environments.</title>
        <authorList>
            <person name="Alvarenga D.O."/>
            <person name="Andreote A.P.D."/>
            <person name="Branco L.H.Z."/>
            <person name="Delbaje E."/>
            <person name="Cruz R.B."/>
            <person name="Varani A.M."/>
            <person name="Fiore M.F."/>
        </authorList>
    </citation>
    <scope>NUCLEOTIDE SEQUENCE [LARGE SCALE GENOMIC DNA]</scope>
    <source>
        <strain evidence="3 4">CENA357</strain>
    </source>
</reference>
<accession>A0A8J7HM39</accession>
<keyword evidence="1" id="KW-0175">Coiled coil</keyword>
<dbReference type="Gene3D" id="3.40.50.300">
    <property type="entry name" value="P-loop containing nucleotide triphosphate hydrolases"/>
    <property type="match status" value="1"/>
</dbReference>
<keyword evidence="4" id="KW-1185">Reference proteome</keyword>
<comment type="caution">
    <text evidence="3">The sequence shown here is derived from an EMBL/GenBank/DDBJ whole genome shotgun (WGS) entry which is preliminary data.</text>
</comment>
<protein>
    <submittedName>
        <fullName evidence="3">AAA-like domain-containing protein</fullName>
    </submittedName>
</protein>
<dbReference type="InterPro" id="IPR027417">
    <property type="entry name" value="P-loop_NTPase"/>
</dbReference>
<dbReference type="Proteomes" id="UP000599391">
    <property type="component" value="Unassembled WGS sequence"/>
</dbReference>
<feature type="coiled-coil region" evidence="1">
    <location>
        <begin position="412"/>
        <end position="451"/>
    </location>
</feature>
<organism evidence="3 4">
    <name type="scientific">Atlanticothrix silvestris CENA357</name>
    <dbReference type="NCBI Taxonomy" id="1725252"/>
    <lineage>
        <taxon>Bacteria</taxon>
        <taxon>Bacillati</taxon>
        <taxon>Cyanobacteriota</taxon>
        <taxon>Cyanophyceae</taxon>
        <taxon>Nostocales</taxon>
        <taxon>Nodulariaceae</taxon>
        <taxon>Atlanticothrix</taxon>
        <taxon>Atlanticothrix silvestris</taxon>
    </lineage>
</organism>
<name>A0A8J7HM39_9CYAN</name>
<gene>
    <name evidence="3" type="ORF">I8751_22075</name>
</gene>
<evidence type="ECO:0000313" key="3">
    <source>
        <dbReference type="EMBL" id="MBH8554985.1"/>
    </source>
</evidence>
<keyword evidence="2" id="KW-0812">Transmembrane</keyword>
<feature type="transmembrane region" description="Helical" evidence="2">
    <location>
        <begin position="465"/>
        <end position="488"/>
    </location>
</feature>
<dbReference type="RefSeq" id="WP_214441211.1">
    <property type="nucleotide sequence ID" value="NZ_JAECZB010000087.1"/>
</dbReference>